<dbReference type="InterPro" id="IPR002109">
    <property type="entry name" value="Glutaredoxin"/>
</dbReference>
<dbReference type="SUPFAM" id="SSF52833">
    <property type="entry name" value="Thioredoxin-like"/>
    <property type="match status" value="1"/>
</dbReference>
<dbReference type="PROSITE" id="PS51354">
    <property type="entry name" value="GLUTAREDOXIN_2"/>
    <property type="match status" value="1"/>
</dbReference>
<reference evidence="2 3" key="1">
    <citation type="submission" date="2018-06" db="EMBL/GenBank/DDBJ databases">
        <authorList>
            <consortium name="Pathogen Informatics"/>
            <person name="Doyle S."/>
        </authorList>
    </citation>
    <scope>NUCLEOTIDE SEQUENCE [LARGE SCALE GENOMIC DNA]</scope>
    <source>
        <strain evidence="2 3">NCTC12722</strain>
    </source>
</reference>
<dbReference type="Proteomes" id="UP000254343">
    <property type="component" value="Unassembled WGS sequence"/>
</dbReference>
<evidence type="ECO:0000313" key="2">
    <source>
        <dbReference type="EMBL" id="SUU83329.1"/>
    </source>
</evidence>
<dbReference type="InterPro" id="IPR036249">
    <property type="entry name" value="Thioredoxin-like_sf"/>
</dbReference>
<dbReference type="OrthoDB" id="5244995at2"/>
<dbReference type="EMBL" id="UIGB01000001">
    <property type="protein sequence ID" value="SUU83329.1"/>
    <property type="molecule type" value="Genomic_DNA"/>
</dbReference>
<organism evidence="2 3">
    <name type="scientific">Afipia felis</name>
    <name type="common">Cat scratch disease bacillus</name>
    <dbReference type="NCBI Taxonomy" id="1035"/>
    <lineage>
        <taxon>Bacteria</taxon>
        <taxon>Pseudomonadati</taxon>
        <taxon>Pseudomonadota</taxon>
        <taxon>Alphaproteobacteria</taxon>
        <taxon>Hyphomicrobiales</taxon>
        <taxon>Nitrobacteraceae</taxon>
        <taxon>Afipia</taxon>
    </lineage>
</organism>
<feature type="domain" description="Glutaredoxin" evidence="1">
    <location>
        <begin position="3"/>
        <end position="61"/>
    </location>
</feature>
<evidence type="ECO:0000313" key="3">
    <source>
        <dbReference type="Proteomes" id="UP000254343"/>
    </source>
</evidence>
<proteinExistence type="predicted"/>
<sequence>MDITLYHGNNCNACHEEMEYLKYNNVNFIPKNVHEDTDARKELISLGSKTIPTTVIDGEVIVGFEIERIKELIGL</sequence>
<evidence type="ECO:0000259" key="1">
    <source>
        <dbReference type="Pfam" id="PF00462"/>
    </source>
</evidence>
<dbReference type="RefSeq" id="WP_002718109.1">
    <property type="nucleotide sequence ID" value="NZ_UFSI01000001.1"/>
</dbReference>
<gene>
    <name evidence="2" type="ORF">NCTC12722_00492</name>
</gene>
<dbReference type="AlphaFoldDB" id="A0A380W450"/>
<dbReference type="Gene3D" id="3.40.30.10">
    <property type="entry name" value="Glutaredoxin"/>
    <property type="match status" value="1"/>
</dbReference>
<accession>A0A380W450</accession>
<dbReference type="CDD" id="cd02976">
    <property type="entry name" value="NrdH"/>
    <property type="match status" value="1"/>
</dbReference>
<dbReference type="Pfam" id="PF00462">
    <property type="entry name" value="Glutaredoxin"/>
    <property type="match status" value="1"/>
</dbReference>
<protein>
    <submittedName>
        <fullName evidence="2">Glutaredoxin-like protein, YruB-family</fullName>
    </submittedName>
</protein>
<name>A0A380W450_AFIFE</name>